<sequence length="59" mass="7075">PSMNDFPCADIHQLIAPDLLHQIIKDTFKDHLVDWVKRYIHDQRTKCQADQILNDIYQR</sequence>
<dbReference type="EMBL" id="KN831030">
    <property type="protein sequence ID" value="KIK72263.1"/>
    <property type="molecule type" value="Genomic_DNA"/>
</dbReference>
<dbReference type="InterPro" id="IPR041078">
    <property type="entry name" value="Plavaka"/>
</dbReference>
<keyword evidence="2" id="KW-1185">Reference proteome</keyword>
<feature type="non-terminal residue" evidence="1">
    <location>
        <position position="1"/>
    </location>
</feature>
<reference evidence="2" key="2">
    <citation type="submission" date="2015-01" db="EMBL/GenBank/DDBJ databases">
        <title>Evolutionary Origins and Diversification of the Mycorrhizal Mutualists.</title>
        <authorList>
            <consortium name="DOE Joint Genome Institute"/>
            <consortium name="Mycorrhizal Genomics Consortium"/>
            <person name="Kohler A."/>
            <person name="Kuo A."/>
            <person name="Nagy L.G."/>
            <person name="Floudas D."/>
            <person name="Copeland A."/>
            <person name="Barry K.W."/>
            <person name="Cichocki N."/>
            <person name="Veneault-Fourrey C."/>
            <person name="LaButti K."/>
            <person name="Lindquist E.A."/>
            <person name="Lipzen A."/>
            <person name="Lundell T."/>
            <person name="Morin E."/>
            <person name="Murat C."/>
            <person name="Riley R."/>
            <person name="Ohm R."/>
            <person name="Sun H."/>
            <person name="Tunlid A."/>
            <person name="Henrissat B."/>
            <person name="Grigoriev I.V."/>
            <person name="Hibbett D.S."/>
            <person name="Martin F."/>
        </authorList>
    </citation>
    <scope>NUCLEOTIDE SEQUENCE [LARGE SCALE GENOMIC DNA]</scope>
    <source>
        <strain evidence="2">Ve08.2h10</strain>
    </source>
</reference>
<dbReference type="OrthoDB" id="3199698at2759"/>
<name>A0A0D0C9E0_9AGAM</name>
<organism evidence="1 2">
    <name type="scientific">Paxillus rubicundulus Ve08.2h10</name>
    <dbReference type="NCBI Taxonomy" id="930991"/>
    <lineage>
        <taxon>Eukaryota</taxon>
        <taxon>Fungi</taxon>
        <taxon>Dikarya</taxon>
        <taxon>Basidiomycota</taxon>
        <taxon>Agaricomycotina</taxon>
        <taxon>Agaricomycetes</taxon>
        <taxon>Agaricomycetidae</taxon>
        <taxon>Boletales</taxon>
        <taxon>Paxilineae</taxon>
        <taxon>Paxillaceae</taxon>
        <taxon>Paxillus</taxon>
    </lineage>
</organism>
<evidence type="ECO:0000313" key="2">
    <source>
        <dbReference type="Proteomes" id="UP000054538"/>
    </source>
</evidence>
<dbReference type="Proteomes" id="UP000054538">
    <property type="component" value="Unassembled WGS sequence"/>
</dbReference>
<reference evidence="1 2" key="1">
    <citation type="submission" date="2014-04" db="EMBL/GenBank/DDBJ databases">
        <authorList>
            <consortium name="DOE Joint Genome Institute"/>
            <person name="Kuo A."/>
            <person name="Kohler A."/>
            <person name="Jargeat P."/>
            <person name="Nagy L.G."/>
            <person name="Floudas D."/>
            <person name="Copeland A."/>
            <person name="Barry K.W."/>
            <person name="Cichocki N."/>
            <person name="Veneault-Fourrey C."/>
            <person name="LaButti K."/>
            <person name="Lindquist E.A."/>
            <person name="Lipzen A."/>
            <person name="Lundell T."/>
            <person name="Morin E."/>
            <person name="Murat C."/>
            <person name="Sun H."/>
            <person name="Tunlid A."/>
            <person name="Henrissat B."/>
            <person name="Grigoriev I.V."/>
            <person name="Hibbett D.S."/>
            <person name="Martin F."/>
            <person name="Nordberg H.P."/>
            <person name="Cantor M.N."/>
            <person name="Hua S.X."/>
        </authorList>
    </citation>
    <scope>NUCLEOTIDE SEQUENCE [LARGE SCALE GENOMIC DNA]</scope>
    <source>
        <strain evidence="1 2">Ve08.2h10</strain>
    </source>
</reference>
<protein>
    <submittedName>
        <fullName evidence="1">Uncharacterized protein</fullName>
    </submittedName>
</protein>
<gene>
    <name evidence="1" type="ORF">PAXRUDRAFT_181011</name>
</gene>
<dbReference type="InParanoid" id="A0A0D0C9E0"/>
<dbReference type="HOGENOM" id="CLU_006344_17_1_1"/>
<dbReference type="Pfam" id="PF18759">
    <property type="entry name" value="Plavaka"/>
    <property type="match status" value="1"/>
</dbReference>
<dbReference type="AlphaFoldDB" id="A0A0D0C9E0"/>
<accession>A0A0D0C9E0</accession>
<proteinExistence type="predicted"/>
<evidence type="ECO:0000313" key="1">
    <source>
        <dbReference type="EMBL" id="KIK72263.1"/>
    </source>
</evidence>